<protein>
    <submittedName>
        <fullName evidence="1">Uncharacterized protein</fullName>
    </submittedName>
</protein>
<reference evidence="1" key="1">
    <citation type="journal article" date="2019" name="Sci. Rep.">
        <title>Draft genome of Tanacetum cinerariifolium, the natural source of mosquito coil.</title>
        <authorList>
            <person name="Yamashiro T."/>
            <person name="Shiraishi A."/>
            <person name="Satake H."/>
            <person name="Nakayama K."/>
        </authorList>
    </citation>
    <scope>NUCLEOTIDE SEQUENCE</scope>
</reference>
<dbReference type="AlphaFoldDB" id="A0A699UJJ8"/>
<gene>
    <name evidence="1" type="ORF">Tci_894242</name>
</gene>
<comment type="caution">
    <text evidence="1">The sequence shown here is derived from an EMBL/GenBank/DDBJ whole genome shotgun (WGS) entry which is preliminary data.</text>
</comment>
<sequence>MLVQMLQDHKMMRLQDDDNRLCLVDDLNKFKIKFISSQRYKSKPKVSVTTSIHKLKIEVKDYELKTEVKA</sequence>
<accession>A0A699UJJ8</accession>
<dbReference type="EMBL" id="BKCJ011335919">
    <property type="protein sequence ID" value="GFD22273.1"/>
    <property type="molecule type" value="Genomic_DNA"/>
</dbReference>
<organism evidence="1">
    <name type="scientific">Tanacetum cinerariifolium</name>
    <name type="common">Dalmatian daisy</name>
    <name type="synonym">Chrysanthemum cinerariifolium</name>
    <dbReference type="NCBI Taxonomy" id="118510"/>
    <lineage>
        <taxon>Eukaryota</taxon>
        <taxon>Viridiplantae</taxon>
        <taxon>Streptophyta</taxon>
        <taxon>Embryophyta</taxon>
        <taxon>Tracheophyta</taxon>
        <taxon>Spermatophyta</taxon>
        <taxon>Magnoliopsida</taxon>
        <taxon>eudicotyledons</taxon>
        <taxon>Gunneridae</taxon>
        <taxon>Pentapetalae</taxon>
        <taxon>asterids</taxon>
        <taxon>campanulids</taxon>
        <taxon>Asterales</taxon>
        <taxon>Asteraceae</taxon>
        <taxon>Asteroideae</taxon>
        <taxon>Anthemideae</taxon>
        <taxon>Anthemidinae</taxon>
        <taxon>Tanacetum</taxon>
    </lineage>
</organism>
<proteinExistence type="predicted"/>
<evidence type="ECO:0000313" key="1">
    <source>
        <dbReference type="EMBL" id="GFD22273.1"/>
    </source>
</evidence>
<name>A0A699UJJ8_TANCI</name>